<evidence type="ECO:0000259" key="4">
    <source>
        <dbReference type="Pfam" id="PF05368"/>
    </source>
</evidence>
<evidence type="ECO:0000256" key="2">
    <source>
        <dbReference type="ARBA" id="ARBA00022857"/>
    </source>
</evidence>
<evidence type="ECO:0000256" key="3">
    <source>
        <dbReference type="ARBA" id="ARBA00023002"/>
    </source>
</evidence>
<feature type="domain" description="NmrA-like" evidence="4">
    <location>
        <begin position="3"/>
        <end position="127"/>
    </location>
</feature>
<comment type="caution">
    <text evidence="5">The sequence shown here is derived from an EMBL/GenBank/DDBJ whole genome shotgun (WGS) entry which is preliminary data.</text>
</comment>
<dbReference type="SUPFAM" id="SSF51735">
    <property type="entry name" value="NAD(P)-binding Rossmann-fold domains"/>
    <property type="match status" value="1"/>
</dbReference>
<keyword evidence="2" id="KW-0521">NADP</keyword>
<sequence length="336" mass="37566">MVKITIAGGSGEVAREVIDALLAANKHDITVLSRSPRNDGITGLTWRKVDYDNKSDLVDALQGTHTVLSFIQLLSDPENKAQKNLIDAAIVANVKRFAPSGWGSAGTVDMPWWAGKDGVRKYLKEVNEKEKVRLILILGPLSCTYRDLIPQLLEYTLFQPGLFLDYLAFPYKTVKYVTPLKTMLDFQNRRAIVVNGQADKTVMTLTTVHDLATVVARAVDYSGEWPVVGGISGNKVTIPQILEIGHQVRGRPFVVDVVELKDLEDRKLNTSWSLQIRHPSFTAEQAEEALRTVLIGTLMSSVKGAWDVSDEFNQLLPEFKFTQIEEFLAKVWKEKL</sequence>
<accession>A0A9P4QBG7</accession>
<keyword evidence="3" id="KW-0560">Oxidoreductase</keyword>
<dbReference type="Proteomes" id="UP000799441">
    <property type="component" value="Unassembled WGS sequence"/>
</dbReference>
<dbReference type="InterPro" id="IPR051609">
    <property type="entry name" value="NmrA/Isoflavone_reductase-like"/>
</dbReference>
<dbReference type="Gene3D" id="3.40.50.720">
    <property type="entry name" value="NAD(P)-binding Rossmann-like Domain"/>
    <property type="match status" value="1"/>
</dbReference>
<comment type="similarity">
    <text evidence="1">Belongs to the NmrA-type oxidoreductase family. Isoflavone reductase subfamily.</text>
</comment>
<evidence type="ECO:0000313" key="5">
    <source>
        <dbReference type="EMBL" id="KAF2721841.1"/>
    </source>
</evidence>
<reference evidence="5" key="1">
    <citation type="journal article" date="2020" name="Stud. Mycol.">
        <title>101 Dothideomycetes genomes: a test case for predicting lifestyles and emergence of pathogens.</title>
        <authorList>
            <person name="Haridas S."/>
            <person name="Albert R."/>
            <person name="Binder M."/>
            <person name="Bloem J."/>
            <person name="Labutti K."/>
            <person name="Salamov A."/>
            <person name="Andreopoulos B."/>
            <person name="Baker S."/>
            <person name="Barry K."/>
            <person name="Bills G."/>
            <person name="Bluhm B."/>
            <person name="Cannon C."/>
            <person name="Castanera R."/>
            <person name="Culley D."/>
            <person name="Daum C."/>
            <person name="Ezra D."/>
            <person name="Gonzalez J."/>
            <person name="Henrissat B."/>
            <person name="Kuo A."/>
            <person name="Liang C."/>
            <person name="Lipzen A."/>
            <person name="Lutzoni F."/>
            <person name="Magnuson J."/>
            <person name="Mondo S."/>
            <person name="Nolan M."/>
            <person name="Ohm R."/>
            <person name="Pangilinan J."/>
            <person name="Park H.-J."/>
            <person name="Ramirez L."/>
            <person name="Alfaro M."/>
            <person name="Sun H."/>
            <person name="Tritt A."/>
            <person name="Yoshinaga Y."/>
            <person name="Zwiers L.-H."/>
            <person name="Turgeon B."/>
            <person name="Goodwin S."/>
            <person name="Spatafora J."/>
            <person name="Crous P."/>
            <person name="Grigoriev I."/>
        </authorList>
    </citation>
    <scope>NUCLEOTIDE SEQUENCE</scope>
    <source>
        <strain evidence="5">CBS 116435</strain>
    </source>
</reference>
<dbReference type="PANTHER" id="PTHR47706:SF4">
    <property type="entry name" value="NMRA-LIKE DOMAIN-CONTAINING PROTEIN"/>
    <property type="match status" value="1"/>
</dbReference>
<dbReference type="Pfam" id="PF05368">
    <property type="entry name" value="NmrA"/>
    <property type="match status" value="1"/>
</dbReference>
<evidence type="ECO:0000256" key="1">
    <source>
        <dbReference type="ARBA" id="ARBA00005725"/>
    </source>
</evidence>
<dbReference type="OrthoDB" id="10000533at2759"/>
<dbReference type="GO" id="GO:0016491">
    <property type="term" value="F:oxidoreductase activity"/>
    <property type="evidence" value="ECO:0007669"/>
    <property type="project" value="UniProtKB-KW"/>
</dbReference>
<gene>
    <name evidence="5" type="ORF">K431DRAFT_223472</name>
</gene>
<dbReference type="InterPro" id="IPR008030">
    <property type="entry name" value="NmrA-like"/>
</dbReference>
<proteinExistence type="inferred from homology"/>
<evidence type="ECO:0000313" key="6">
    <source>
        <dbReference type="Proteomes" id="UP000799441"/>
    </source>
</evidence>
<protein>
    <submittedName>
        <fullName evidence="5">NAD(P)-binding protein</fullName>
    </submittedName>
</protein>
<organism evidence="5 6">
    <name type="scientific">Polychaeton citri CBS 116435</name>
    <dbReference type="NCBI Taxonomy" id="1314669"/>
    <lineage>
        <taxon>Eukaryota</taxon>
        <taxon>Fungi</taxon>
        <taxon>Dikarya</taxon>
        <taxon>Ascomycota</taxon>
        <taxon>Pezizomycotina</taxon>
        <taxon>Dothideomycetes</taxon>
        <taxon>Dothideomycetidae</taxon>
        <taxon>Capnodiales</taxon>
        <taxon>Capnodiaceae</taxon>
        <taxon>Polychaeton</taxon>
    </lineage>
</organism>
<name>A0A9P4QBG7_9PEZI</name>
<keyword evidence="6" id="KW-1185">Reference proteome</keyword>
<dbReference type="EMBL" id="MU003787">
    <property type="protein sequence ID" value="KAF2721841.1"/>
    <property type="molecule type" value="Genomic_DNA"/>
</dbReference>
<dbReference type="PANTHER" id="PTHR47706">
    <property type="entry name" value="NMRA-LIKE FAMILY PROTEIN"/>
    <property type="match status" value="1"/>
</dbReference>
<dbReference type="AlphaFoldDB" id="A0A9P4QBG7"/>
<dbReference type="InterPro" id="IPR036291">
    <property type="entry name" value="NAD(P)-bd_dom_sf"/>
</dbReference>